<evidence type="ECO:0000256" key="7">
    <source>
        <dbReference type="RuleBase" id="RU003968"/>
    </source>
</evidence>
<comment type="cofactor">
    <cofactor evidence="1 6">
        <name>FAD</name>
        <dbReference type="ChEBI" id="CHEBI:57692"/>
    </cofactor>
</comment>
<dbReference type="InterPro" id="IPR007867">
    <property type="entry name" value="GMC_OxRtase_C"/>
</dbReference>
<dbReference type="Pfam" id="PF05199">
    <property type="entry name" value="GMC_oxred_C"/>
    <property type="match status" value="1"/>
</dbReference>
<dbReference type="Gene3D" id="3.30.560.10">
    <property type="entry name" value="Glucose Oxidase, domain 3"/>
    <property type="match status" value="1"/>
</dbReference>
<evidence type="ECO:0000259" key="8">
    <source>
        <dbReference type="PROSITE" id="PS00623"/>
    </source>
</evidence>
<dbReference type="EMBL" id="JAEILH010000040">
    <property type="protein sequence ID" value="MBI6626691.1"/>
    <property type="molecule type" value="Genomic_DNA"/>
</dbReference>
<feature type="domain" description="Glucose-methanol-choline oxidoreductase N-terminal" evidence="9">
    <location>
        <begin position="255"/>
        <end position="269"/>
    </location>
</feature>
<evidence type="ECO:0000256" key="3">
    <source>
        <dbReference type="ARBA" id="ARBA00022630"/>
    </source>
</evidence>
<dbReference type="RefSeq" id="WP_198712525.1">
    <property type="nucleotide sequence ID" value="NZ_JAEILH010000040.1"/>
</dbReference>
<feature type="domain" description="Glucose-methanol-choline oxidoreductase N-terminal" evidence="8">
    <location>
        <begin position="81"/>
        <end position="104"/>
    </location>
</feature>
<dbReference type="Pfam" id="PF00732">
    <property type="entry name" value="GMC_oxred_N"/>
    <property type="match status" value="1"/>
</dbReference>
<comment type="similarity">
    <text evidence="2 7">Belongs to the GMC oxidoreductase family.</text>
</comment>
<dbReference type="PROSITE" id="PS00623">
    <property type="entry name" value="GMC_OXRED_1"/>
    <property type="match status" value="1"/>
</dbReference>
<evidence type="ECO:0000259" key="9">
    <source>
        <dbReference type="PROSITE" id="PS00624"/>
    </source>
</evidence>
<evidence type="ECO:0000256" key="4">
    <source>
        <dbReference type="ARBA" id="ARBA00022827"/>
    </source>
</evidence>
<organism evidence="10 11">
    <name type="scientific">Pseudomonas rhodesiae</name>
    <dbReference type="NCBI Taxonomy" id="76760"/>
    <lineage>
        <taxon>Bacteria</taxon>
        <taxon>Pseudomonadati</taxon>
        <taxon>Pseudomonadota</taxon>
        <taxon>Gammaproteobacteria</taxon>
        <taxon>Pseudomonadales</taxon>
        <taxon>Pseudomonadaceae</taxon>
        <taxon>Pseudomonas</taxon>
    </lineage>
</organism>
<dbReference type="PROSITE" id="PS00624">
    <property type="entry name" value="GMC_OXRED_2"/>
    <property type="match status" value="1"/>
</dbReference>
<reference evidence="10" key="1">
    <citation type="submission" date="2020-12" db="EMBL/GenBank/DDBJ databases">
        <title>Comparative genomic insights into the epidemiology and virulence of plant pathogenic Pseudomonads from Turkey.</title>
        <authorList>
            <person name="Dillon M."/>
            <person name="Ruiz-Bedoya T."/>
            <person name="Bendalovic-Torma C."/>
            <person name="Guttman K.M."/>
            <person name="Kwak H."/>
            <person name="Middleton M.A."/>
            <person name="Wang P.W."/>
            <person name="Horuz S."/>
            <person name="Aysan Y."/>
            <person name="Guttman D.S."/>
        </authorList>
    </citation>
    <scope>NUCLEOTIDE SEQUENCE</scope>
    <source>
        <strain evidence="10">S5_IA_3a</strain>
    </source>
</reference>
<comment type="caution">
    <text evidence="10">The sequence shown here is derived from an EMBL/GenBank/DDBJ whole genome shotgun (WGS) entry which is preliminary data.</text>
</comment>
<dbReference type="InterPro" id="IPR036188">
    <property type="entry name" value="FAD/NAD-bd_sf"/>
</dbReference>
<accession>A0A8I1JHW5</accession>
<dbReference type="Gene3D" id="3.50.50.60">
    <property type="entry name" value="FAD/NAD(P)-binding domain"/>
    <property type="match status" value="1"/>
</dbReference>
<keyword evidence="4 6" id="KW-0274">FAD</keyword>
<sequence length="554" mass="59636">MSNNTYDYIIVGAGSAGCVIAARLMQATDAKVLLLEAGGSDENLFVRMPAGVAKVIPTKTWDYTTEPDPQTANRRMTIAQGKILGGSSSVNGMIYIRGQRQDYDAWATDYGCHGWGYDDLLPWFKKAEGNESLSDVFHGSKGPLPVSENRYRHPLSMAFVRAGQEMGLPYVNDFNGASQEGVGYYQTTTRNGSRASTAQAYLKSVRDNPNLQVITNALVHRVLIEDAAATGVAFSVNDGTELIAYARREVIVSSGANGSPKVLMLSGIGPAVHLNALGIKVVADLPVGQNLHDHLHLSINASLKRPSSLYGQDKGLKAILNGVQWLAFKSGVVTSNILEGAAFIDTTGSGRPDVQVHFLPVLDTWDDPDGLGKGQTHGITLKVGHLQPKSRGRVLLRSTDPRDLPIIEGNLLHHPDDVAGQVRAVKAGLKLLQAPSLRRQIKSIFSPNQSSQHEALDDDARLEEFVRKTCKTVYHPVGSCRMGQDPLTSVVDLSLRVHGINNLRVIDCSIFPLIPSGNTNAPTIAVAERAVDLLLNTPSAKSLADAKARLPLPA</sequence>
<evidence type="ECO:0000313" key="11">
    <source>
        <dbReference type="Proteomes" id="UP000645865"/>
    </source>
</evidence>
<evidence type="ECO:0000313" key="10">
    <source>
        <dbReference type="EMBL" id="MBI6626691.1"/>
    </source>
</evidence>
<dbReference type="InterPro" id="IPR000172">
    <property type="entry name" value="GMC_OxRdtase_N"/>
</dbReference>
<protein>
    <submittedName>
        <fullName evidence="10">GMC family oxidoreductase N-terminal domain-containing protein</fullName>
    </submittedName>
</protein>
<evidence type="ECO:0000256" key="1">
    <source>
        <dbReference type="ARBA" id="ARBA00001974"/>
    </source>
</evidence>
<evidence type="ECO:0000256" key="6">
    <source>
        <dbReference type="PIRSR" id="PIRSR000137-2"/>
    </source>
</evidence>
<dbReference type="PIRSF" id="PIRSF000137">
    <property type="entry name" value="Alcohol_oxidase"/>
    <property type="match status" value="1"/>
</dbReference>
<keyword evidence="3 7" id="KW-0285">Flavoprotein</keyword>
<dbReference type="SUPFAM" id="SSF51905">
    <property type="entry name" value="FAD/NAD(P)-binding domain"/>
    <property type="match status" value="1"/>
</dbReference>
<dbReference type="InterPro" id="IPR012132">
    <property type="entry name" value="GMC_OxRdtase"/>
</dbReference>
<dbReference type="PANTHER" id="PTHR11552:SF147">
    <property type="entry name" value="CHOLINE DEHYDROGENASE, MITOCHONDRIAL"/>
    <property type="match status" value="1"/>
</dbReference>
<evidence type="ECO:0000256" key="5">
    <source>
        <dbReference type="ARBA" id="ARBA00023002"/>
    </source>
</evidence>
<name>A0A8I1JHW5_9PSED</name>
<keyword evidence="5" id="KW-0560">Oxidoreductase</keyword>
<dbReference type="PANTHER" id="PTHR11552">
    <property type="entry name" value="GLUCOSE-METHANOL-CHOLINE GMC OXIDOREDUCTASE"/>
    <property type="match status" value="1"/>
</dbReference>
<dbReference type="Proteomes" id="UP000645865">
    <property type="component" value="Unassembled WGS sequence"/>
</dbReference>
<proteinExistence type="inferred from homology"/>
<dbReference type="SUPFAM" id="SSF54373">
    <property type="entry name" value="FAD-linked reductases, C-terminal domain"/>
    <property type="match status" value="1"/>
</dbReference>
<dbReference type="GO" id="GO:0016614">
    <property type="term" value="F:oxidoreductase activity, acting on CH-OH group of donors"/>
    <property type="evidence" value="ECO:0007669"/>
    <property type="project" value="InterPro"/>
</dbReference>
<evidence type="ECO:0000256" key="2">
    <source>
        <dbReference type="ARBA" id="ARBA00010790"/>
    </source>
</evidence>
<dbReference type="GO" id="GO:0050660">
    <property type="term" value="F:flavin adenine dinucleotide binding"/>
    <property type="evidence" value="ECO:0007669"/>
    <property type="project" value="InterPro"/>
</dbReference>
<feature type="binding site" evidence="6">
    <location>
        <position position="219"/>
    </location>
    <ligand>
        <name>FAD</name>
        <dbReference type="ChEBI" id="CHEBI:57692"/>
    </ligand>
</feature>
<dbReference type="AlphaFoldDB" id="A0A8I1JHW5"/>
<gene>
    <name evidence="10" type="ORF">YA0853_23960</name>
</gene>